<dbReference type="Proteomes" id="UP001348369">
    <property type="component" value="Chromosome"/>
</dbReference>
<protein>
    <submittedName>
        <fullName evidence="1">Fibronectin type III domain-containing protein</fullName>
    </submittedName>
</protein>
<sequence>MRRTFSLAALTSAAVLVLGACGSDDEAAKAPSAPAGVTAQAGSATSVHVMWKPVPGKDGVSGYEVYRGKTKIKDVPADETMIDVTGLKPSTAYTFSVRARGAEGAVSPPSGELAVTTPAAVAEDKKAPARPTGVTGKSDGARGARLNWAAAAGDQGVTSYDIYQGGSKIHSVDGGATSARITQLRPGTDYSFTVTARDAADNTSPASRAVEITTPRGPGDDPDTAPVDFRAATHAADGAHYVDLSWLAPKTGGKVPSYQIYLDGKFATTLIWGGEPPTGRATYSVFASKKAGETYRVKIRAKLPDGNWGKFSAERTIVTGDARP</sequence>
<reference evidence="1" key="1">
    <citation type="submission" date="2022-10" db="EMBL/GenBank/DDBJ databases">
        <title>The complete genomes of actinobacterial strains from the NBC collection.</title>
        <authorList>
            <person name="Joergensen T.S."/>
            <person name="Alvarez Arevalo M."/>
            <person name="Sterndorff E.B."/>
            <person name="Faurdal D."/>
            <person name="Vuksanovic O."/>
            <person name="Mourched A.-S."/>
            <person name="Charusanti P."/>
            <person name="Shaw S."/>
            <person name="Blin K."/>
            <person name="Weber T."/>
        </authorList>
    </citation>
    <scope>NUCLEOTIDE SEQUENCE</scope>
    <source>
        <strain evidence="1">NBC 01771</strain>
    </source>
</reference>
<dbReference type="EMBL" id="CP109109">
    <property type="protein sequence ID" value="WSC02445.1"/>
    <property type="molecule type" value="Genomic_DNA"/>
</dbReference>
<organism evidence="1 2">
    <name type="scientific">Streptomyces scopuliridis</name>
    <dbReference type="NCBI Taxonomy" id="452529"/>
    <lineage>
        <taxon>Bacteria</taxon>
        <taxon>Bacillati</taxon>
        <taxon>Actinomycetota</taxon>
        <taxon>Actinomycetes</taxon>
        <taxon>Kitasatosporales</taxon>
        <taxon>Streptomycetaceae</taxon>
        <taxon>Streptomyces</taxon>
    </lineage>
</organism>
<gene>
    <name evidence="1" type="ORF">OG835_39275</name>
</gene>
<proteinExistence type="predicted"/>
<keyword evidence="2" id="KW-1185">Reference proteome</keyword>
<accession>A0ACD4ZVE0</accession>
<name>A0ACD4ZVE0_9ACTN</name>
<evidence type="ECO:0000313" key="1">
    <source>
        <dbReference type="EMBL" id="WSC02445.1"/>
    </source>
</evidence>
<evidence type="ECO:0000313" key="2">
    <source>
        <dbReference type="Proteomes" id="UP001348369"/>
    </source>
</evidence>